<keyword evidence="3" id="KW-1185">Reference proteome</keyword>
<dbReference type="AlphaFoldDB" id="A0A1U9KHV7"/>
<evidence type="ECO:0000256" key="1">
    <source>
        <dbReference type="SAM" id="MobiDB-lite"/>
    </source>
</evidence>
<feature type="region of interest" description="Disordered" evidence="1">
    <location>
        <begin position="57"/>
        <end position="76"/>
    </location>
</feature>
<evidence type="ECO:0000313" key="2">
    <source>
        <dbReference type="EMBL" id="AQS85391.1"/>
    </source>
</evidence>
<name>A0A1U9KHV7_ACEAC</name>
<sequence length="76" mass="8192">MMEIRCARCHAPLECLASSECWCMELPPGLPVPSGQKNEGCYYPTCLVAVMTSAPVNDIQPDTSTDGLSKLTETPC</sequence>
<accession>A0A1U9KHV7</accession>
<protein>
    <recommendedName>
        <fullName evidence="4">Cysteine-rich CWC</fullName>
    </recommendedName>
</protein>
<gene>
    <name evidence="2" type="ORF">A0U92_12005</name>
</gene>
<evidence type="ECO:0008006" key="4">
    <source>
        <dbReference type="Google" id="ProtNLM"/>
    </source>
</evidence>
<proteinExistence type="predicted"/>
<dbReference type="STRING" id="435.A0U92_12005"/>
<dbReference type="Proteomes" id="UP000188937">
    <property type="component" value="Chromosome"/>
</dbReference>
<dbReference type="EMBL" id="CP014692">
    <property type="protein sequence ID" value="AQS85391.1"/>
    <property type="molecule type" value="Genomic_DNA"/>
</dbReference>
<organism evidence="2 3">
    <name type="scientific">Acetobacter aceti</name>
    <dbReference type="NCBI Taxonomy" id="435"/>
    <lineage>
        <taxon>Bacteria</taxon>
        <taxon>Pseudomonadati</taxon>
        <taxon>Pseudomonadota</taxon>
        <taxon>Alphaproteobacteria</taxon>
        <taxon>Acetobacterales</taxon>
        <taxon>Acetobacteraceae</taxon>
        <taxon>Acetobacter</taxon>
        <taxon>Acetobacter subgen. Acetobacter</taxon>
    </lineage>
</organism>
<reference evidence="2 3" key="1">
    <citation type="submission" date="2016-03" db="EMBL/GenBank/DDBJ databases">
        <title>Acetic acid bacteria sequencing.</title>
        <authorList>
            <person name="Brandt J."/>
            <person name="Jakob F."/>
            <person name="Vogel R.F."/>
        </authorList>
    </citation>
    <scope>NUCLEOTIDE SEQUENCE [LARGE SCALE GENOMIC DNA]</scope>
    <source>
        <strain evidence="2 3">TMW2.1153</strain>
    </source>
</reference>
<dbReference type="KEGG" id="aace:A0U92_12005"/>
<feature type="compositionally biased region" description="Polar residues" evidence="1">
    <location>
        <begin position="60"/>
        <end position="76"/>
    </location>
</feature>
<evidence type="ECO:0000313" key="3">
    <source>
        <dbReference type="Proteomes" id="UP000188937"/>
    </source>
</evidence>